<evidence type="ECO:0000313" key="3">
    <source>
        <dbReference type="EMBL" id="GAA4228196.1"/>
    </source>
</evidence>
<accession>A0ABP8BW46</accession>
<feature type="transmembrane region" description="Helical" evidence="1">
    <location>
        <begin position="42"/>
        <end position="67"/>
    </location>
</feature>
<proteinExistence type="predicted"/>
<evidence type="ECO:0008006" key="5">
    <source>
        <dbReference type="Google" id="ProtNLM"/>
    </source>
</evidence>
<keyword evidence="1" id="KW-0812">Transmembrane</keyword>
<dbReference type="Proteomes" id="UP001501710">
    <property type="component" value="Unassembled WGS sequence"/>
</dbReference>
<evidence type="ECO:0000256" key="1">
    <source>
        <dbReference type="SAM" id="Phobius"/>
    </source>
</evidence>
<feature type="signal peptide" evidence="2">
    <location>
        <begin position="1"/>
        <end position="29"/>
    </location>
</feature>
<feature type="transmembrane region" description="Helical" evidence="1">
    <location>
        <begin position="88"/>
        <end position="113"/>
    </location>
</feature>
<reference evidence="4" key="1">
    <citation type="journal article" date="2019" name="Int. J. Syst. Evol. Microbiol.">
        <title>The Global Catalogue of Microorganisms (GCM) 10K type strain sequencing project: providing services to taxonomists for standard genome sequencing and annotation.</title>
        <authorList>
            <consortium name="The Broad Institute Genomics Platform"/>
            <consortium name="The Broad Institute Genome Sequencing Center for Infectious Disease"/>
            <person name="Wu L."/>
            <person name="Ma J."/>
        </authorList>
    </citation>
    <scope>NUCLEOTIDE SEQUENCE [LARGE SCALE GENOMIC DNA]</scope>
    <source>
        <strain evidence="4">JCM 17440</strain>
    </source>
</reference>
<dbReference type="EMBL" id="BAABAS010000004">
    <property type="protein sequence ID" value="GAA4228196.1"/>
    <property type="molecule type" value="Genomic_DNA"/>
</dbReference>
<gene>
    <name evidence="3" type="ORF">GCM10022254_17690</name>
</gene>
<organism evidence="3 4">
    <name type="scientific">Actinomadura meridiana</name>
    <dbReference type="NCBI Taxonomy" id="559626"/>
    <lineage>
        <taxon>Bacteria</taxon>
        <taxon>Bacillati</taxon>
        <taxon>Actinomycetota</taxon>
        <taxon>Actinomycetes</taxon>
        <taxon>Streptosporangiales</taxon>
        <taxon>Thermomonosporaceae</taxon>
        <taxon>Actinomadura</taxon>
    </lineage>
</organism>
<feature type="chain" id="PRO_5047442074" description="Lipoprotein" evidence="2">
    <location>
        <begin position="30"/>
        <end position="167"/>
    </location>
</feature>
<comment type="caution">
    <text evidence="3">The sequence shown here is derived from an EMBL/GenBank/DDBJ whole genome shotgun (WGS) entry which is preliminary data.</text>
</comment>
<sequence length="167" mass="18309">MRHKLTAIKNFYGAAPLHLLALAACFALAGYAAVQTLSAPHWPWILIWFAGAVLGHDLAVFPLYALADRSLARALRALRPSRAATPPLVSAVNHIRLPALGAGLLLLLFFPMIIQQGRQTYLAASGRTQHDYLGHWLLVTAAMFALSAIIYALRLGHAQHRRHAPRK</sequence>
<evidence type="ECO:0000256" key="2">
    <source>
        <dbReference type="SAM" id="SignalP"/>
    </source>
</evidence>
<feature type="transmembrane region" description="Helical" evidence="1">
    <location>
        <begin position="133"/>
        <end position="153"/>
    </location>
</feature>
<protein>
    <recommendedName>
        <fullName evidence="5">Lipoprotein</fullName>
    </recommendedName>
</protein>
<dbReference type="RefSeq" id="WP_344892565.1">
    <property type="nucleotide sequence ID" value="NZ_BAABAS010000004.1"/>
</dbReference>
<name>A0ABP8BW46_9ACTN</name>
<keyword evidence="1" id="KW-1133">Transmembrane helix</keyword>
<evidence type="ECO:0000313" key="4">
    <source>
        <dbReference type="Proteomes" id="UP001501710"/>
    </source>
</evidence>
<keyword evidence="2" id="KW-0732">Signal</keyword>
<dbReference type="PROSITE" id="PS51257">
    <property type="entry name" value="PROKAR_LIPOPROTEIN"/>
    <property type="match status" value="1"/>
</dbReference>
<keyword evidence="1" id="KW-0472">Membrane</keyword>
<keyword evidence="4" id="KW-1185">Reference proteome</keyword>